<evidence type="ECO:0000256" key="1">
    <source>
        <dbReference type="SAM" id="SignalP"/>
    </source>
</evidence>
<sequence>MDTTTRILRWSSCLWISLLHILCHSRRIKRSTRKTRMKRQLSRLPQLIKHEMASSACSASRSSRYSYMWEEASSNSQSSIEVKGHKLAGFVRI</sequence>
<dbReference type="EMBL" id="CAJHIT010000007">
    <property type="protein sequence ID" value="CAD6503386.1"/>
    <property type="molecule type" value="Genomic_DNA"/>
</dbReference>
<comment type="caution">
    <text evidence="2">The sequence shown here is derived from an EMBL/GenBank/DDBJ whole genome shotgun (WGS) entry which is preliminary data.</text>
</comment>
<keyword evidence="1" id="KW-0732">Signal</keyword>
<reference evidence="2" key="1">
    <citation type="submission" date="2020-10" db="EMBL/GenBank/DDBJ databases">
        <authorList>
            <person name="Muller C M."/>
        </authorList>
    </citation>
    <scope>NUCLEOTIDE SEQUENCE</scope>
    <source>
        <strain evidence="2">THUN-12</strain>
    </source>
</reference>
<evidence type="ECO:0000313" key="2">
    <source>
        <dbReference type="EMBL" id="CAD6503386.1"/>
    </source>
</evidence>
<proteinExistence type="predicted"/>
<dbReference type="Proteomes" id="UP000683417">
    <property type="component" value="Unassembled WGS sequence"/>
</dbReference>
<feature type="chain" id="PRO_5040726301" evidence="1">
    <location>
        <begin position="26"/>
        <end position="93"/>
    </location>
</feature>
<dbReference type="AlphaFoldDB" id="A0A9W4D3F2"/>
<accession>A0A9W4D3F2</accession>
<evidence type="ECO:0000313" key="3">
    <source>
        <dbReference type="Proteomes" id="UP000683417"/>
    </source>
</evidence>
<feature type="signal peptide" evidence="1">
    <location>
        <begin position="1"/>
        <end position="25"/>
    </location>
</feature>
<organism evidence="2 3">
    <name type="scientific">Blumeria graminis f. sp. triticale</name>
    <dbReference type="NCBI Taxonomy" id="1689686"/>
    <lineage>
        <taxon>Eukaryota</taxon>
        <taxon>Fungi</taxon>
        <taxon>Dikarya</taxon>
        <taxon>Ascomycota</taxon>
        <taxon>Pezizomycotina</taxon>
        <taxon>Leotiomycetes</taxon>
        <taxon>Erysiphales</taxon>
        <taxon>Erysiphaceae</taxon>
        <taxon>Blumeria</taxon>
    </lineage>
</organism>
<protein>
    <submittedName>
        <fullName evidence="2">BgTH12-03051</fullName>
    </submittedName>
</protein>
<name>A0A9W4D3F2_BLUGR</name>
<gene>
    <name evidence="2" type="ORF">BGTH12_LOCUS4744</name>
</gene>